<dbReference type="Pfam" id="PF00069">
    <property type="entry name" value="Pkinase"/>
    <property type="match status" value="1"/>
</dbReference>
<feature type="non-terminal residue" evidence="2">
    <location>
        <position position="519"/>
    </location>
</feature>
<dbReference type="OrthoDB" id="4062651at2759"/>
<gene>
    <name evidence="2" type="ORF">BJ684DRAFT_17954</name>
</gene>
<dbReference type="AlphaFoldDB" id="A0A4P9XYF4"/>
<dbReference type="PANTHER" id="PTHR44167:SF18">
    <property type="entry name" value="PROTEIN KINASE DOMAIN-CONTAINING PROTEIN"/>
    <property type="match status" value="1"/>
</dbReference>
<protein>
    <submittedName>
        <fullName evidence="2">Kinase-like domain-containing protein</fullName>
    </submittedName>
</protein>
<feature type="domain" description="Protein kinase" evidence="1">
    <location>
        <begin position="23"/>
        <end position="285"/>
    </location>
</feature>
<dbReference type="GO" id="GO:0044773">
    <property type="term" value="P:mitotic DNA damage checkpoint signaling"/>
    <property type="evidence" value="ECO:0007669"/>
    <property type="project" value="TreeGrafter"/>
</dbReference>
<evidence type="ECO:0000313" key="2">
    <source>
        <dbReference type="EMBL" id="RKP11456.1"/>
    </source>
</evidence>
<evidence type="ECO:0000259" key="1">
    <source>
        <dbReference type="PROSITE" id="PS50011"/>
    </source>
</evidence>
<dbReference type="Gene3D" id="1.10.510.10">
    <property type="entry name" value="Transferase(Phosphotransferase) domain 1"/>
    <property type="match status" value="1"/>
</dbReference>
<dbReference type="GO" id="GO:0005524">
    <property type="term" value="F:ATP binding"/>
    <property type="evidence" value="ECO:0007669"/>
    <property type="project" value="InterPro"/>
</dbReference>
<dbReference type="Proteomes" id="UP000267251">
    <property type="component" value="Unassembled WGS sequence"/>
</dbReference>
<dbReference type="InterPro" id="IPR000719">
    <property type="entry name" value="Prot_kinase_dom"/>
</dbReference>
<dbReference type="PROSITE" id="PS50011">
    <property type="entry name" value="PROTEIN_KINASE_DOM"/>
    <property type="match status" value="1"/>
</dbReference>
<keyword evidence="2" id="KW-0418">Kinase</keyword>
<dbReference type="GO" id="GO:0004674">
    <property type="term" value="F:protein serine/threonine kinase activity"/>
    <property type="evidence" value="ECO:0007669"/>
    <property type="project" value="TreeGrafter"/>
</dbReference>
<organism evidence="2 3">
    <name type="scientific">Piptocephalis cylindrospora</name>
    <dbReference type="NCBI Taxonomy" id="1907219"/>
    <lineage>
        <taxon>Eukaryota</taxon>
        <taxon>Fungi</taxon>
        <taxon>Fungi incertae sedis</taxon>
        <taxon>Zoopagomycota</taxon>
        <taxon>Zoopagomycotina</taxon>
        <taxon>Zoopagomycetes</taxon>
        <taxon>Zoopagales</taxon>
        <taxon>Piptocephalidaceae</taxon>
        <taxon>Piptocephalis</taxon>
    </lineage>
</organism>
<reference evidence="3" key="1">
    <citation type="journal article" date="2018" name="Nat. Microbiol.">
        <title>Leveraging single-cell genomics to expand the fungal tree of life.</title>
        <authorList>
            <person name="Ahrendt S.R."/>
            <person name="Quandt C.A."/>
            <person name="Ciobanu D."/>
            <person name="Clum A."/>
            <person name="Salamov A."/>
            <person name="Andreopoulos B."/>
            <person name="Cheng J.F."/>
            <person name="Woyke T."/>
            <person name="Pelin A."/>
            <person name="Henrissat B."/>
            <person name="Reynolds N.K."/>
            <person name="Benny G.L."/>
            <person name="Smith M.E."/>
            <person name="James T.Y."/>
            <person name="Grigoriev I.V."/>
        </authorList>
    </citation>
    <scope>NUCLEOTIDE SEQUENCE [LARGE SCALE GENOMIC DNA]</scope>
</reference>
<keyword evidence="3" id="KW-1185">Reference proteome</keyword>
<dbReference type="EMBL" id="KZ988895">
    <property type="protein sequence ID" value="RKP11456.1"/>
    <property type="molecule type" value="Genomic_DNA"/>
</dbReference>
<accession>A0A4P9XYF4</accession>
<dbReference type="SUPFAM" id="SSF56112">
    <property type="entry name" value="Protein kinase-like (PK-like)"/>
    <property type="match status" value="1"/>
</dbReference>
<dbReference type="PANTHER" id="PTHR44167">
    <property type="entry name" value="OVARIAN-SPECIFIC SERINE/THREONINE-PROTEIN KINASE LOK-RELATED"/>
    <property type="match status" value="1"/>
</dbReference>
<dbReference type="GO" id="GO:0005737">
    <property type="term" value="C:cytoplasm"/>
    <property type="evidence" value="ECO:0007669"/>
    <property type="project" value="TreeGrafter"/>
</dbReference>
<sequence length="519" mass="58119">MTVAETQGIEPADLAAGTEIDEYTLGDGVFKGGMSTLRTATSSVGKKVMVKFFIQESSYQRELSSLLALQEAESRNVISLIDYFEAEEEDEWFPQSVIVLELGIASLQHWAHGKRPVSEVYLKLILLDILGGLESMYAAGLVHCDLKPANIMQFACPHQEQGIWKLIDFDCACKVGQPVRGLTLDYCAPEVLHATRAGKSLMATHALDMFSCGQIIHWMASTTPIWGKEEATDAVMAHMLCQDSEFPISSSTFPQLPVYHLAVELLRKDPVRRLTLKVLEKKSYFRSTLDTRVVSDLLKQRLAIENIDTDEDEEGGAGTVMIPKENDSIFINFSQIWSTNGWGRQISRDTLVEVLKNYLSVDTTALEVLDEFIDKFLALSLEEGSSTATGDPVTIERVNQAFPKIASKCQLGDWILHQVHLKSQSRIYMIRLARQKIEKYLKGRPVYHLCCESNLKITTYCMESALKALDSLSDVDTSIRIRVLGVMDMIGYKGPAEDEEEDLHMLVRFNDEATQLSAK</sequence>
<dbReference type="InterPro" id="IPR011009">
    <property type="entry name" value="Kinase-like_dom_sf"/>
</dbReference>
<dbReference type="SMART" id="SM00220">
    <property type="entry name" value="S_TKc"/>
    <property type="match status" value="1"/>
</dbReference>
<name>A0A4P9XYF4_9FUNG</name>
<proteinExistence type="predicted"/>
<evidence type="ECO:0000313" key="3">
    <source>
        <dbReference type="Proteomes" id="UP000267251"/>
    </source>
</evidence>
<dbReference type="GO" id="GO:0005634">
    <property type="term" value="C:nucleus"/>
    <property type="evidence" value="ECO:0007669"/>
    <property type="project" value="TreeGrafter"/>
</dbReference>
<keyword evidence="2" id="KW-0808">Transferase</keyword>